<gene>
    <name evidence="2" type="ORF">PBR20603_04244</name>
</gene>
<dbReference type="AlphaFoldDB" id="A0A5E5C126"/>
<name>A0A5E5C126_9BURK</name>
<dbReference type="SUPFAM" id="SSF103473">
    <property type="entry name" value="MFS general substrate transporter"/>
    <property type="match status" value="1"/>
</dbReference>
<keyword evidence="1" id="KW-0812">Transmembrane</keyword>
<dbReference type="Proteomes" id="UP000382040">
    <property type="component" value="Unassembled WGS sequence"/>
</dbReference>
<sequence>MPVFSPYPSARLVGGSAAAAIGMINSIGQLAGFVSPFFIGWCKDVTQSTNAGMHCVSAALALGAVRALSQSKEQVNRQVLTGWGEGRRGPLSRHRFEANKKAGICQLFCWLLPGGPYRPPGAFD</sequence>
<dbReference type="InterPro" id="IPR036259">
    <property type="entry name" value="MFS_trans_sf"/>
</dbReference>
<keyword evidence="1" id="KW-1133">Transmembrane helix</keyword>
<evidence type="ECO:0000313" key="3">
    <source>
        <dbReference type="Proteomes" id="UP000382040"/>
    </source>
</evidence>
<evidence type="ECO:0000313" key="2">
    <source>
        <dbReference type="EMBL" id="VVE90263.1"/>
    </source>
</evidence>
<protein>
    <submittedName>
        <fullName evidence="2">MFS transporter</fullName>
    </submittedName>
</protein>
<feature type="transmembrane region" description="Helical" evidence="1">
    <location>
        <begin position="12"/>
        <end position="39"/>
    </location>
</feature>
<accession>A0A5E5C126</accession>
<keyword evidence="3" id="KW-1185">Reference proteome</keyword>
<proteinExistence type="predicted"/>
<organism evidence="2 3">
    <name type="scientific">Pandoraea bronchicola</name>
    <dbReference type="NCBI Taxonomy" id="2508287"/>
    <lineage>
        <taxon>Bacteria</taxon>
        <taxon>Pseudomonadati</taxon>
        <taxon>Pseudomonadota</taxon>
        <taxon>Betaproteobacteria</taxon>
        <taxon>Burkholderiales</taxon>
        <taxon>Burkholderiaceae</taxon>
        <taxon>Pandoraea</taxon>
    </lineage>
</organism>
<evidence type="ECO:0000256" key="1">
    <source>
        <dbReference type="SAM" id="Phobius"/>
    </source>
</evidence>
<keyword evidence="1" id="KW-0472">Membrane</keyword>
<reference evidence="2 3" key="1">
    <citation type="submission" date="2019-08" db="EMBL/GenBank/DDBJ databases">
        <authorList>
            <person name="Peeters C."/>
        </authorList>
    </citation>
    <scope>NUCLEOTIDE SEQUENCE [LARGE SCALE GENOMIC DNA]</scope>
    <source>
        <strain evidence="2 3">LMG 20603</strain>
    </source>
</reference>
<dbReference type="EMBL" id="CABPST010000014">
    <property type="protein sequence ID" value="VVE90263.1"/>
    <property type="molecule type" value="Genomic_DNA"/>
</dbReference>